<dbReference type="EMBL" id="DWYA01000090">
    <property type="protein sequence ID" value="HJB40729.1"/>
    <property type="molecule type" value="Genomic_DNA"/>
</dbReference>
<dbReference type="PANTHER" id="PTHR40396">
    <property type="entry name" value="ATPASE-LIKE PROTEIN"/>
    <property type="match status" value="1"/>
</dbReference>
<evidence type="ECO:0000313" key="2">
    <source>
        <dbReference type="EMBL" id="HJB40729.1"/>
    </source>
</evidence>
<feature type="domain" description="ATPase AAA-type core" evidence="1">
    <location>
        <begin position="46"/>
        <end position="133"/>
    </location>
</feature>
<evidence type="ECO:0000259" key="1">
    <source>
        <dbReference type="Pfam" id="PF13304"/>
    </source>
</evidence>
<feature type="domain" description="ATPase AAA-type core" evidence="1">
    <location>
        <begin position="294"/>
        <end position="390"/>
    </location>
</feature>
<evidence type="ECO:0000313" key="3">
    <source>
        <dbReference type="Proteomes" id="UP000824209"/>
    </source>
</evidence>
<dbReference type="PANTHER" id="PTHR40396:SF1">
    <property type="entry name" value="ATPASE AAA-TYPE CORE DOMAIN-CONTAINING PROTEIN"/>
    <property type="match status" value="1"/>
</dbReference>
<reference evidence="2" key="2">
    <citation type="submission" date="2021-04" db="EMBL/GenBank/DDBJ databases">
        <authorList>
            <person name="Gilroy R."/>
        </authorList>
    </citation>
    <scope>NUCLEOTIDE SEQUENCE</scope>
    <source>
        <strain evidence="2">ChiBcec8-14828</strain>
    </source>
</reference>
<comment type="caution">
    <text evidence="2">The sequence shown here is derived from an EMBL/GenBank/DDBJ whole genome shotgun (WGS) entry which is preliminary data.</text>
</comment>
<dbReference type="SUPFAM" id="SSF52540">
    <property type="entry name" value="P-loop containing nucleoside triphosphate hydrolases"/>
    <property type="match status" value="1"/>
</dbReference>
<dbReference type="AlphaFoldDB" id="A0A9D2S2A1"/>
<dbReference type="Proteomes" id="UP000824209">
    <property type="component" value="Unassembled WGS sequence"/>
</dbReference>
<name>A0A9D2S2A1_9FIRM</name>
<dbReference type="Pfam" id="PF13304">
    <property type="entry name" value="AAA_21"/>
    <property type="match status" value="2"/>
</dbReference>
<proteinExistence type="predicted"/>
<sequence>MLVRVSIENFKSFDSPVEFTMISSGKIQALKEHRIQVKGSNILKNAVIYGANASGKSNLVDFFRFFKNTVQNELPLSCVEWYCKNKEENKSKESTFEIQFILGQKCYAYGFSAVLSERKITDEWLYELHQNGTGKQLFECGCGRRPVLGENVRLSAAERARFDVYAEDFEGNVTTLFLKEMNRGKKYADNSALLFFQNAYRWFENHLYVIHPDTPLMDFEYYYDEPSLDRINQVIQTFDTGISRVSIKDISMEELENAVPKEVFAKMMQHVNAKLQASAEENKNVEIHITMRSRQSIFNITVNGTDEPIVKTICLHHGKSFYDFRFEDESDGTRRLFDLIDILLNQKEDVVYIVDELERSLHPKLTEHYLELFSKFHENHRNQLIFTTHESCIMKQSLFRRDEIWFIERNIDNASTIYSLDRFKERYDKQLSKAYLEGRYGAIPVFSSFDFEKGEAEDGSRS</sequence>
<gene>
    <name evidence="2" type="ORF">H9943_10095</name>
</gene>
<accession>A0A9D2S2A1</accession>
<organism evidence="2 3">
    <name type="scientific">Candidatus Ruthenibacterium avium</name>
    <dbReference type="NCBI Taxonomy" id="2838751"/>
    <lineage>
        <taxon>Bacteria</taxon>
        <taxon>Bacillati</taxon>
        <taxon>Bacillota</taxon>
        <taxon>Clostridia</taxon>
        <taxon>Eubacteriales</taxon>
        <taxon>Oscillospiraceae</taxon>
        <taxon>Ruthenibacterium</taxon>
    </lineage>
</organism>
<dbReference type="InterPro" id="IPR003959">
    <property type="entry name" value="ATPase_AAA_core"/>
</dbReference>
<dbReference type="GO" id="GO:0005524">
    <property type="term" value="F:ATP binding"/>
    <property type="evidence" value="ECO:0007669"/>
    <property type="project" value="InterPro"/>
</dbReference>
<reference evidence="2" key="1">
    <citation type="journal article" date="2021" name="PeerJ">
        <title>Extensive microbial diversity within the chicken gut microbiome revealed by metagenomics and culture.</title>
        <authorList>
            <person name="Gilroy R."/>
            <person name="Ravi A."/>
            <person name="Getino M."/>
            <person name="Pursley I."/>
            <person name="Horton D.L."/>
            <person name="Alikhan N.F."/>
            <person name="Baker D."/>
            <person name="Gharbi K."/>
            <person name="Hall N."/>
            <person name="Watson M."/>
            <person name="Adriaenssens E.M."/>
            <person name="Foster-Nyarko E."/>
            <person name="Jarju S."/>
            <person name="Secka A."/>
            <person name="Antonio M."/>
            <person name="Oren A."/>
            <person name="Chaudhuri R.R."/>
            <person name="La Ragione R."/>
            <person name="Hildebrand F."/>
            <person name="Pallen M.J."/>
        </authorList>
    </citation>
    <scope>NUCLEOTIDE SEQUENCE</scope>
    <source>
        <strain evidence="2">ChiBcec8-14828</strain>
    </source>
</reference>
<dbReference type="InterPro" id="IPR027417">
    <property type="entry name" value="P-loop_NTPase"/>
</dbReference>
<dbReference type="GO" id="GO:0016887">
    <property type="term" value="F:ATP hydrolysis activity"/>
    <property type="evidence" value="ECO:0007669"/>
    <property type="project" value="InterPro"/>
</dbReference>
<protein>
    <submittedName>
        <fullName evidence="2">AAA family ATPase</fullName>
    </submittedName>
</protein>
<dbReference type="Gene3D" id="3.40.50.300">
    <property type="entry name" value="P-loop containing nucleotide triphosphate hydrolases"/>
    <property type="match status" value="2"/>
</dbReference>